<dbReference type="FunFam" id="3.30.420.40:FF:000071">
    <property type="entry name" value="Molecular chaperone DnaK"/>
    <property type="match status" value="1"/>
</dbReference>
<evidence type="ECO:0000256" key="1">
    <source>
        <dbReference type="ARBA" id="ARBA00007381"/>
    </source>
</evidence>
<dbReference type="InterPro" id="IPR018181">
    <property type="entry name" value="Heat_shock_70_CS"/>
</dbReference>
<organism evidence="7">
    <name type="scientific">Singulisphaera sp. Ch08</name>
    <dbReference type="NCBI Taxonomy" id="3120278"/>
    <lineage>
        <taxon>Bacteria</taxon>
        <taxon>Pseudomonadati</taxon>
        <taxon>Planctomycetota</taxon>
        <taxon>Planctomycetia</taxon>
        <taxon>Isosphaerales</taxon>
        <taxon>Isosphaeraceae</taxon>
        <taxon>Singulisphaera</taxon>
    </lineage>
</organism>
<dbReference type="PANTHER" id="PTHR19375">
    <property type="entry name" value="HEAT SHOCK PROTEIN 70KDA"/>
    <property type="match status" value="1"/>
</dbReference>
<comment type="similarity">
    <text evidence="1 5">Belongs to the heat shock protein 70 family.</text>
</comment>
<feature type="region of interest" description="Disordered" evidence="6">
    <location>
        <begin position="507"/>
        <end position="529"/>
    </location>
</feature>
<keyword evidence="2 5" id="KW-0547">Nucleotide-binding</keyword>
<keyword evidence="3 5" id="KW-0067">ATP-binding</keyword>
<dbReference type="InterPro" id="IPR043129">
    <property type="entry name" value="ATPase_NBD"/>
</dbReference>
<accession>A0AAU7CK28</accession>
<evidence type="ECO:0000256" key="2">
    <source>
        <dbReference type="ARBA" id="ARBA00022741"/>
    </source>
</evidence>
<sequence length="600" mass="65179">MDMIIGIDLGTTNSEVAVIRDGRPVVLEEDGDPILPSVVGLDPQGRLLVGKAARNQSMLAPERTVRSIKRKMGEEVTVTLGDKMFTPQEISAIILRTLKQRAETALGHPVKKAVITVPAFFTEGQREATRAAGELAGLEVVRIINEPTAAVLTYDPHPAEMERLLVYDLGGGTFDVSIAQVEQGVVEILASHGDTHLGGDDFDQRLLDFVCDRFQTKHGIDLRESAVARSRLLRAVEDAKKALSFEAVTTIAEEFIAEKNGVPLNMNLEVNRYEYEELIEPLLAKTLLCLDKAMSDAKLQADEIHKVLLVGGATRTPMVHQLLSERLGRPVHAEIEPDLAVAMGAAVQGGLIAGVDVGPVLVDITPHTLGIEALGELDGYMSRHCFSAIIERNTPLPASRTEIYTTAVDGQEGALIRVFQGEDEDTRYNTLVGEFTIEGLADLPAGNQILVRLDLDLSGILKVTASERATGLARHVTIDNATERFRQRQRTDAIDRLEEVFGTAENPIEIGNGESSSTPADALDDQSAERLSPTLRQAIESATTLILKAEKIVAGANPEDAADLLAMLVDLRTAIDNRSEKAIRTISDEVTDLVFYLEDQ</sequence>
<gene>
    <name evidence="7" type="ORF">V5E97_05015</name>
</gene>
<dbReference type="SUPFAM" id="SSF100920">
    <property type="entry name" value="Heat shock protein 70kD (HSP70), peptide-binding domain"/>
    <property type="match status" value="1"/>
</dbReference>
<dbReference type="FunFam" id="3.90.640.10:FF:000003">
    <property type="entry name" value="Molecular chaperone DnaK"/>
    <property type="match status" value="1"/>
</dbReference>
<dbReference type="Pfam" id="PF00012">
    <property type="entry name" value="HSP70"/>
    <property type="match status" value="1"/>
</dbReference>
<dbReference type="Gene3D" id="3.30.420.40">
    <property type="match status" value="2"/>
</dbReference>
<dbReference type="PRINTS" id="PR00301">
    <property type="entry name" value="HEATSHOCK70"/>
</dbReference>
<dbReference type="Gene3D" id="2.60.34.10">
    <property type="entry name" value="Substrate Binding Domain Of DNAk, Chain A, domain 1"/>
    <property type="match status" value="1"/>
</dbReference>
<dbReference type="SUPFAM" id="SSF53067">
    <property type="entry name" value="Actin-like ATPase domain"/>
    <property type="match status" value="2"/>
</dbReference>
<evidence type="ECO:0000313" key="7">
    <source>
        <dbReference type="EMBL" id="XBH05379.1"/>
    </source>
</evidence>
<dbReference type="RefSeq" id="WP_406698196.1">
    <property type="nucleotide sequence ID" value="NZ_CP155447.1"/>
</dbReference>
<evidence type="ECO:0000256" key="5">
    <source>
        <dbReference type="RuleBase" id="RU003322"/>
    </source>
</evidence>
<reference evidence="7" key="1">
    <citation type="submission" date="2024-05" db="EMBL/GenBank/DDBJ databases">
        <title>Planctomycetes of the genus Singulisphaera possess chitinolytic capabilities.</title>
        <authorList>
            <person name="Ivanova A."/>
        </authorList>
    </citation>
    <scope>NUCLEOTIDE SEQUENCE</scope>
    <source>
        <strain evidence="7">Ch08T</strain>
    </source>
</reference>
<keyword evidence="4" id="KW-0143">Chaperone</keyword>
<dbReference type="Gene3D" id="3.90.640.10">
    <property type="entry name" value="Actin, Chain A, domain 4"/>
    <property type="match status" value="1"/>
</dbReference>
<protein>
    <submittedName>
        <fullName evidence="7">Hsp70 family protein</fullName>
    </submittedName>
</protein>
<dbReference type="GO" id="GO:0140662">
    <property type="term" value="F:ATP-dependent protein folding chaperone"/>
    <property type="evidence" value="ECO:0007669"/>
    <property type="project" value="InterPro"/>
</dbReference>
<dbReference type="EMBL" id="CP155447">
    <property type="protein sequence ID" value="XBH05379.1"/>
    <property type="molecule type" value="Genomic_DNA"/>
</dbReference>
<name>A0AAU7CK28_9BACT</name>
<evidence type="ECO:0000256" key="3">
    <source>
        <dbReference type="ARBA" id="ARBA00022840"/>
    </source>
</evidence>
<evidence type="ECO:0000256" key="6">
    <source>
        <dbReference type="SAM" id="MobiDB-lite"/>
    </source>
</evidence>
<evidence type="ECO:0000256" key="4">
    <source>
        <dbReference type="ARBA" id="ARBA00023186"/>
    </source>
</evidence>
<dbReference type="AlphaFoldDB" id="A0AAU7CK28"/>
<dbReference type="PROSITE" id="PS00297">
    <property type="entry name" value="HSP70_1"/>
    <property type="match status" value="1"/>
</dbReference>
<dbReference type="InterPro" id="IPR013126">
    <property type="entry name" value="Hsp_70_fam"/>
</dbReference>
<dbReference type="InterPro" id="IPR029047">
    <property type="entry name" value="HSP70_peptide-bd_sf"/>
</dbReference>
<proteinExistence type="inferred from homology"/>
<dbReference type="GO" id="GO:0005524">
    <property type="term" value="F:ATP binding"/>
    <property type="evidence" value="ECO:0007669"/>
    <property type="project" value="UniProtKB-KW"/>
</dbReference>